<sequence>MLKAERNNPRRTSDGSLSREEDLAQVIELQEIIKKKSREQSEMKDRLAALSAHITELEKDLDMARKDLLKSKEVNVNLQRDVREAMAQKEDMEKRISTLEKRYLAAQRKAISVHNLDDKLENEIANKDSVHRQARQREKMNEEHNEHSSDTVDKLLSESNERLQLHLKERMAALEDKVQPLKDQDRERGQQASVLANVAQVFENDEGVSDGEGDGVTLFSTPALLSPSGQADAKTPAGREDSGAAGQDQ</sequence>
<accession>A0AC11EP12</accession>
<reference evidence="1" key="3">
    <citation type="submission" date="2025-09" db="UniProtKB">
        <authorList>
            <consortium name="Ensembl"/>
        </authorList>
    </citation>
    <scope>IDENTIFICATION</scope>
</reference>
<dbReference type="Ensembl" id="ENSOART00020071173.1">
    <property type="protein sequence ID" value="ENSOARP00020061260.1"/>
    <property type="gene ID" value="ENSOARG00020039344.1"/>
</dbReference>
<name>A0AC11EP12_SHEEP</name>
<proteinExistence type="predicted"/>
<organism evidence="1">
    <name type="scientific">Ovis aries</name>
    <name type="common">Sheep</name>
    <dbReference type="NCBI Taxonomy" id="9940"/>
    <lineage>
        <taxon>Eukaryota</taxon>
        <taxon>Metazoa</taxon>
        <taxon>Chordata</taxon>
        <taxon>Craniata</taxon>
        <taxon>Vertebrata</taxon>
        <taxon>Euteleostomi</taxon>
        <taxon>Mammalia</taxon>
        <taxon>Eutheria</taxon>
        <taxon>Laurasiatheria</taxon>
        <taxon>Artiodactyla</taxon>
        <taxon>Ruminantia</taxon>
        <taxon>Pecora</taxon>
        <taxon>Bovidae</taxon>
        <taxon>Caprinae</taxon>
        <taxon>Ovis</taxon>
    </lineage>
</organism>
<protein>
    <submittedName>
        <fullName evidence="1">Uncharacterized protein</fullName>
    </submittedName>
</protein>
<reference evidence="1" key="1">
    <citation type="submission" date="2020-11" db="EMBL/GenBank/DDBJ databases">
        <authorList>
            <person name="Davenport K.M."/>
            <person name="Bickhart D.M."/>
            <person name="Smith T.P.L."/>
            <person name="Murdoch B.M."/>
            <person name="Rosen B.D."/>
        </authorList>
    </citation>
    <scope>NUCLEOTIDE SEQUENCE [LARGE SCALE GENOMIC DNA]</scope>
    <source>
        <strain evidence="1">OAR_USU_Benz2616</strain>
    </source>
</reference>
<reference evidence="1" key="2">
    <citation type="submission" date="2025-08" db="UniProtKB">
        <authorList>
            <consortium name="Ensembl"/>
        </authorList>
    </citation>
    <scope>IDENTIFICATION</scope>
</reference>
<evidence type="ECO:0000313" key="1">
    <source>
        <dbReference type="Ensembl" id="ENSOARP00020061260.1"/>
    </source>
</evidence>